<dbReference type="AlphaFoldDB" id="A0A1T4PR98"/>
<dbReference type="EMBL" id="FUXL01000004">
    <property type="protein sequence ID" value="SJZ94164.1"/>
    <property type="molecule type" value="Genomic_DNA"/>
</dbReference>
<evidence type="ECO:0000256" key="3">
    <source>
        <dbReference type="ARBA" id="ARBA00022692"/>
    </source>
</evidence>
<dbReference type="RefSeq" id="WP_078707665.1">
    <property type="nucleotide sequence ID" value="NZ_FUXL01000004.1"/>
</dbReference>
<evidence type="ECO:0000256" key="1">
    <source>
        <dbReference type="ARBA" id="ARBA00004651"/>
    </source>
</evidence>
<feature type="transmembrane region" description="Helical" evidence="6">
    <location>
        <begin position="83"/>
        <end position="104"/>
    </location>
</feature>
<keyword evidence="3 6" id="KW-0812">Transmembrane</keyword>
<proteinExistence type="predicted"/>
<keyword evidence="8" id="KW-1185">Reference proteome</keyword>
<evidence type="ECO:0000256" key="2">
    <source>
        <dbReference type="ARBA" id="ARBA00022475"/>
    </source>
</evidence>
<dbReference type="Proteomes" id="UP000190135">
    <property type="component" value="Unassembled WGS sequence"/>
</dbReference>
<dbReference type="STRING" id="1365950.SAMN05428963_104121"/>
<sequence>MLEALTAIFLCQLAGELVVAALGLPLPGPVIGMALLFAFLVIRGSVPQGLEQAATGLLSHLTLLFIPASVGVMVHFHRIEEDALSIGIAILVSTFATMIVAGWIMQAMTSKSRKDRA</sequence>
<gene>
    <name evidence="7" type="ORF">SAMN05428963_104121</name>
</gene>
<evidence type="ECO:0000256" key="4">
    <source>
        <dbReference type="ARBA" id="ARBA00022989"/>
    </source>
</evidence>
<dbReference type="OrthoDB" id="385012at2"/>
<dbReference type="InterPro" id="IPR005538">
    <property type="entry name" value="LrgA/CidA"/>
</dbReference>
<feature type="transmembrane region" description="Helical" evidence="6">
    <location>
        <begin position="58"/>
        <end position="77"/>
    </location>
</feature>
<dbReference type="GO" id="GO:0005886">
    <property type="term" value="C:plasma membrane"/>
    <property type="evidence" value="ECO:0007669"/>
    <property type="project" value="UniProtKB-SubCell"/>
</dbReference>
<name>A0A1T4PR98_9HYPH</name>
<dbReference type="Pfam" id="PF03788">
    <property type="entry name" value="LrgA"/>
    <property type="match status" value="1"/>
</dbReference>
<comment type="subcellular location">
    <subcellularLocation>
        <location evidence="1">Cell membrane</location>
        <topology evidence="1">Multi-pass membrane protein</topology>
    </subcellularLocation>
</comment>
<evidence type="ECO:0000256" key="5">
    <source>
        <dbReference type="ARBA" id="ARBA00023136"/>
    </source>
</evidence>
<protein>
    <submittedName>
        <fullName evidence="7">Holin-like protein</fullName>
    </submittedName>
</protein>
<evidence type="ECO:0000256" key="6">
    <source>
        <dbReference type="SAM" id="Phobius"/>
    </source>
</evidence>
<accession>A0A1T4PR98</accession>
<dbReference type="PANTHER" id="PTHR33931">
    <property type="entry name" value="HOLIN-LIKE PROTEIN CIDA-RELATED"/>
    <property type="match status" value="1"/>
</dbReference>
<dbReference type="PANTHER" id="PTHR33931:SF2">
    <property type="entry name" value="HOLIN-LIKE PROTEIN CIDA"/>
    <property type="match status" value="1"/>
</dbReference>
<evidence type="ECO:0000313" key="8">
    <source>
        <dbReference type="Proteomes" id="UP000190135"/>
    </source>
</evidence>
<keyword evidence="5 6" id="KW-0472">Membrane</keyword>
<keyword evidence="4 6" id="KW-1133">Transmembrane helix</keyword>
<reference evidence="8" key="1">
    <citation type="submission" date="2017-02" db="EMBL/GenBank/DDBJ databases">
        <authorList>
            <person name="Varghese N."/>
            <person name="Submissions S."/>
        </authorList>
    </citation>
    <scope>NUCLEOTIDE SEQUENCE [LARGE SCALE GENOMIC DNA]</scope>
    <source>
        <strain evidence="8">USBA 369</strain>
    </source>
</reference>
<feature type="transmembrane region" description="Helical" evidence="6">
    <location>
        <begin position="30"/>
        <end position="46"/>
    </location>
</feature>
<evidence type="ECO:0000313" key="7">
    <source>
        <dbReference type="EMBL" id="SJZ94164.1"/>
    </source>
</evidence>
<keyword evidence="2" id="KW-1003">Cell membrane</keyword>
<organism evidence="7 8">
    <name type="scientific">Consotaella salsifontis</name>
    <dbReference type="NCBI Taxonomy" id="1365950"/>
    <lineage>
        <taxon>Bacteria</taxon>
        <taxon>Pseudomonadati</taxon>
        <taxon>Pseudomonadota</taxon>
        <taxon>Alphaproteobacteria</taxon>
        <taxon>Hyphomicrobiales</taxon>
        <taxon>Aurantimonadaceae</taxon>
        <taxon>Consotaella</taxon>
    </lineage>
</organism>